<dbReference type="EMBL" id="GBXM01060067">
    <property type="protein sequence ID" value="JAH48510.1"/>
    <property type="molecule type" value="Transcribed_RNA"/>
</dbReference>
<dbReference type="AlphaFoldDB" id="A0A0E9T6E3"/>
<reference evidence="1" key="2">
    <citation type="journal article" date="2015" name="Fish Shellfish Immunol.">
        <title>Early steps in the European eel (Anguilla anguilla)-Vibrio vulnificus interaction in the gills: Role of the RtxA13 toxin.</title>
        <authorList>
            <person name="Callol A."/>
            <person name="Pajuelo D."/>
            <person name="Ebbesson L."/>
            <person name="Teles M."/>
            <person name="MacKenzie S."/>
            <person name="Amaro C."/>
        </authorList>
    </citation>
    <scope>NUCLEOTIDE SEQUENCE</scope>
</reference>
<accession>A0A0E9T6E3</accession>
<organism evidence="1">
    <name type="scientific">Anguilla anguilla</name>
    <name type="common">European freshwater eel</name>
    <name type="synonym">Muraena anguilla</name>
    <dbReference type="NCBI Taxonomy" id="7936"/>
    <lineage>
        <taxon>Eukaryota</taxon>
        <taxon>Metazoa</taxon>
        <taxon>Chordata</taxon>
        <taxon>Craniata</taxon>
        <taxon>Vertebrata</taxon>
        <taxon>Euteleostomi</taxon>
        <taxon>Actinopterygii</taxon>
        <taxon>Neopterygii</taxon>
        <taxon>Teleostei</taxon>
        <taxon>Anguilliformes</taxon>
        <taxon>Anguillidae</taxon>
        <taxon>Anguilla</taxon>
    </lineage>
</organism>
<evidence type="ECO:0000313" key="1">
    <source>
        <dbReference type="EMBL" id="JAH48510.1"/>
    </source>
</evidence>
<sequence length="34" mass="3923">MYSFAEKSHNHQLPVPVGYVAMNLICDIRIICKM</sequence>
<proteinExistence type="predicted"/>
<name>A0A0E9T6E3_ANGAN</name>
<reference evidence="1" key="1">
    <citation type="submission" date="2014-11" db="EMBL/GenBank/DDBJ databases">
        <authorList>
            <person name="Amaro Gonzalez C."/>
        </authorList>
    </citation>
    <scope>NUCLEOTIDE SEQUENCE</scope>
</reference>
<protein>
    <submittedName>
        <fullName evidence="1">Uncharacterized protein</fullName>
    </submittedName>
</protein>